<feature type="binding site" evidence="6">
    <location>
        <position position="258"/>
    </location>
    <ligand>
        <name>Mg(2+)</name>
        <dbReference type="ChEBI" id="CHEBI:18420"/>
        <label>1</label>
    </ligand>
</feature>
<reference evidence="9 10" key="1">
    <citation type="submission" date="2020-08" db="EMBL/GenBank/DDBJ databases">
        <title>Genome sequencing of Purple Non-Sulfur Bacteria from various extreme environments.</title>
        <authorList>
            <person name="Mayer M."/>
        </authorList>
    </citation>
    <scope>NUCLEOTIDE SEQUENCE [LARGE SCALE GENOMIC DNA]</scope>
    <source>
        <strain evidence="9 10">JA135</strain>
    </source>
</reference>
<evidence type="ECO:0000313" key="9">
    <source>
        <dbReference type="EMBL" id="MBB4287906.1"/>
    </source>
</evidence>
<dbReference type="NCBIfam" id="TIGR00633">
    <property type="entry name" value="xth"/>
    <property type="match status" value="1"/>
</dbReference>
<comment type="caution">
    <text evidence="9">The sequence shown here is derived from an EMBL/GenBank/DDBJ whole genome shotgun (WGS) entry which is preliminary data.</text>
</comment>
<evidence type="ECO:0000256" key="3">
    <source>
        <dbReference type="ARBA" id="ARBA00022801"/>
    </source>
</evidence>
<evidence type="ECO:0000259" key="8">
    <source>
        <dbReference type="Pfam" id="PF03372"/>
    </source>
</evidence>
<dbReference type="Pfam" id="PF03372">
    <property type="entry name" value="Exo_endo_phos"/>
    <property type="match status" value="1"/>
</dbReference>
<dbReference type="PANTHER" id="PTHR43250:SF2">
    <property type="entry name" value="EXODEOXYRIBONUCLEASE III"/>
    <property type="match status" value="1"/>
</dbReference>
<feature type="site" description="Interaction with DNA substrate" evidence="7">
    <location>
        <position position="258"/>
    </location>
</feature>
<feature type="active site" evidence="5">
    <location>
        <position position="109"/>
    </location>
</feature>
<comment type="cofactor">
    <cofactor evidence="6">
        <name>Mg(2+)</name>
        <dbReference type="ChEBI" id="CHEBI:18420"/>
    </cofactor>
    <cofactor evidence="6">
        <name>Mn(2+)</name>
        <dbReference type="ChEBI" id="CHEBI:29035"/>
    </cofactor>
    <text evidence="6">Probably binds two magnesium or manganese ions per subunit.</text>
</comment>
<dbReference type="SUPFAM" id="SSF56219">
    <property type="entry name" value="DNase I-like"/>
    <property type="match status" value="1"/>
</dbReference>
<evidence type="ECO:0000256" key="6">
    <source>
        <dbReference type="PIRSR" id="PIRSR604808-2"/>
    </source>
</evidence>
<evidence type="ECO:0000313" key="10">
    <source>
        <dbReference type="Proteomes" id="UP000555728"/>
    </source>
</evidence>
<organism evidence="9 10">
    <name type="scientific">Roseospira goensis</name>
    <dbReference type="NCBI Taxonomy" id="391922"/>
    <lineage>
        <taxon>Bacteria</taxon>
        <taxon>Pseudomonadati</taxon>
        <taxon>Pseudomonadota</taxon>
        <taxon>Alphaproteobacteria</taxon>
        <taxon>Rhodospirillales</taxon>
        <taxon>Rhodospirillaceae</taxon>
        <taxon>Roseospira</taxon>
    </lineage>
</organism>
<dbReference type="Proteomes" id="UP000555728">
    <property type="component" value="Unassembled WGS sequence"/>
</dbReference>
<keyword evidence="10" id="KW-1185">Reference proteome</keyword>
<dbReference type="CDD" id="cd09086">
    <property type="entry name" value="ExoIII-like_AP-endo"/>
    <property type="match status" value="1"/>
</dbReference>
<feature type="site" description="Transition state stabilizer" evidence="7">
    <location>
        <position position="156"/>
    </location>
</feature>
<keyword evidence="4 6" id="KW-0460">Magnesium</keyword>
<dbReference type="InterPro" id="IPR004808">
    <property type="entry name" value="AP_endonuc_1"/>
</dbReference>
<feature type="site" description="Important for catalytic activity" evidence="7">
    <location>
        <position position="228"/>
    </location>
</feature>
<dbReference type="EC" id="3.1.11.2" evidence="9"/>
<dbReference type="PANTHER" id="PTHR43250">
    <property type="entry name" value="EXODEOXYRIBONUCLEASE III"/>
    <property type="match status" value="1"/>
</dbReference>
<dbReference type="InterPro" id="IPR036691">
    <property type="entry name" value="Endo/exonu/phosph_ase_sf"/>
</dbReference>
<dbReference type="InterPro" id="IPR037493">
    <property type="entry name" value="ExoIII-like"/>
</dbReference>
<dbReference type="Gene3D" id="3.60.10.10">
    <property type="entry name" value="Endonuclease/exonuclease/phosphatase"/>
    <property type="match status" value="1"/>
</dbReference>
<dbReference type="GO" id="GO:0008311">
    <property type="term" value="F:double-stranded DNA 3'-5' DNA exonuclease activity"/>
    <property type="evidence" value="ECO:0007669"/>
    <property type="project" value="UniProtKB-EC"/>
</dbReference>
<sequence length="273" mass="30758">MPRVRLVTWNVNSVRKRLPQVLRLLEETAPDVLCLQETKVTDALFPAAALAEMGYPHQARYGMPGYNGVAIVSRRPLAGVRRHDVLGRPDARLILAQVPDLDLDVHCLYVPAGGDVPDPETNPRFADKLAFLDALAEWYAAWFGRIDRIVLCGDVNVAPLPRDVWDHRRLSRVVTHTPVEIDRLARLRSSLLWVDAVRDLTPDDEPVFTWWSYRAGDWRTANKGRRLDHVWVTPPLAPALAGYAVLTEARDWRPPSDHAPLLVTLDLDRAGAE</sequence>
<dbReference type="InterPro" id="IPR005135">
    <property type="entry name" value="Endo/exonuclease/phosphatase"/>
</dbReference>
<evidence type="ECO:0000256" key="2">
    <source>
        <dbReference type="ARBA" id="ARBA00022723"/>
    </source>
</evidence>
<dbReference type="InterPro" id="IPR020847">
    <property type="entry name" value="AP_endonuclease_F1_BS"/>
</dbReference>
<keyword evidence="2 6" id="KW-0479">Metal-binding</keyword>
<accession>A0A7W6S364</accession>
<feature type="active site" description="Proton acceptor" evidence="5">
    <location>
        <position position="258"/>
    </location>
</feature>
<feature type="binding site" evidence="6">
    <location>
        <position position="156"/>
    </location>
    <ligand>
        <name>Mg(2+)</name>
        <dbReference type="ChEBI" id="CHEBI:18420"/>
        <label>1</label>
    </ligand>
</feature>
<dbReference type="EMBL" id="JACIGI010000064">
    <property type="protein sequence ID" value="MBB4287906.1"/>
    <property type="molecule type" value="Genomic_DNA"/>
</dbReference>
<feature type="binding site" evidence="6">
    <location>
        <position position="154"/>
    </location>
    <ligand>
        <name>Mg(2+)</name>
        <dbReference type="ChEBI" id="CHEBI:18420"/>
        <label>1</label>
    </ligand>
</feature>
<feature type="active site" description="Proton donor/acceptor" evidence="5">
    <location>
        <position position="154"/>
    </location>
</feature>
<feature type="binding site" evidence="6">
    <location>
        <position position="10"/>
    </location>
    <ligand>
        <name>Mg(2+)</name>
        <dbReference type="ChEBI" id="CHEBI:18420"/>
        <label>1</label>
    </ligand>
</feature>
<proteinExistence type="inferred from homology"/>
<keyword evidence="3 9" id="KW-0378">Hydrolase</keyword>
<evidence type="ECO:0000256" key="5">
    <source>
        <dbReference type="PIRSR" id="PIRSR604808-1"/>
    </source>
</evidence>
<feature type="domain" description="Endonuclease/exonuclease/phosphatase" evidence="8">
    <location>
        <begin position="7"/>
        <end position="258"/>
    </location>
</feature>
<dbReference type="GO" id="GO:0006281">
    <property type="term" value="P:DNA repair"/>
    <property type="evidence" value="ECO:0007669"/>
    <property type="project" value="InterPro"/>
</dbReference>
<feature type="binding site" evidence="6">
    <location>
        <position position="257"/>
    </location>
    <ligand>
        <name>Mg(2+)</name>
        <dbReference type="ChEBI" id="CHEBI:18420"/>
        <label>1</label>
    </ligand>
</feature>
<keyword evidence="6" id="KW-0464">Manganese</keyword>
<evidence type="ECO:0000256" key="4">
    <source>
        <dbReference type="ARBA" id="ARBA00022842"/>
    </source>
</evidence>
<dbReference type="GO" id="GO:0003677">
    <property type="term" value="F:DNA binding"/>
    <property type="evidence" value="ECO:0007669"/>
    <property type="project" value="InterPro"/>
</dbReference>
<name>A0A7W6S364_9PROT</name>
<feature type="binding site" evidence="6">
    <location>
        <position position="37"/>
    </location>
    <ligand>
        <name>Mg(2+)</name>
        <dbReference type="ChEBI" id="CHEBI:18420"/>
        <label>1</label>
    </ligand>
</feature>
<evidence type="ECO:0000256" key="1">
    <source>
        <dbReference type="ARBA" id="ARBA00007092"/>
    </source>
</evidence>
<dbReference type="PROSITE" id="PS51435">
    <property type="entry name" value="AP_NUCLEASE_F1_4"/>
    <property type="match status" value="1"/>
</dbReference>
<dbReference type="GO" id="GO:0004519">
    <property type="term" value="F:endonuclease activity"/>
    <property type="evidence" value="ECO:0007669"/>
    <property type="project" value="InterPro"/>
</dbReference>
<evidence type="ECO:0000256" key="7">
    <source>
        <dbReference type="PIRSR" id="PIRSR604808-3"/>
    </source>
</evidence>
<dbReference type="AlphaFoldDB" id="A0A7W6S364"/>
<dbReference type="RefSeq" id="WP_184438102.1">
    <property type="nucleotide sequence ID" value="NZ_JACIGI010000064.1"/>
</dbReference>
<gene>
    <name evidence="9" type="ORF">GGD88_003673</name>
</gene>
<dbReference type="GO" id="GO:0046872">
    <property type="term" value="F:metal ion binding"/>
    <property type="evidence" value="ECO:0007669"/>
    <property type="project" value="UniProtKB-KW"/>
</dbReference>
<dbReference type="PROSITE" id="PS00726">
    <property type="entry name" value="AP_NUCLEASE_F1_1"/>
    <property type="match status" value="1"/>
</dbReference>
<comment type="similarity">
    <text evidence="1">Belongs to the DNA repair enzymes AP/ExoA family.</text>
</comment>
<protein>
    <submittedName>
        <fullName evidence="9">Exodeoxyribonuclease-3</fullName>
        <ecNumber evidence="9">3.1.11.2</ecNumber>
    </submittedName>
</protein>